<keyword evidence="2" id="KW-1185">Reference proteome</keyword>
<accession>F8A1H2</accession>
<dbReference type="AlphaFoldDB" id="F8A1H2"/>
<reference evidence="2" key="1">
    <citation type="submission" date="2011-04" db="EMBL/GenBank/DDBJ databases">
        <title>Complete sequence of Cellvibrio gilvus ATCC 13127.</title>
        <authorList>
            <person name="Lucas S."/>
            <person name="Han J."/>
            <person name="Lapidus A."/>
            <person name="Cheng J.-F."/>
            <person name="Goodwin L."/>
            <person name="Pitluck S."/>
            <person name="Peters L."/>
            <person name="Munk A."/>
            <person name="Detter J.C."/>
            <person name="Han C."/>
            <person name="Tapia R."/>
            <person name="Land M."/>
            <person name="Hauser L."/>
            <person name="Kyrpides N."/>
            <person name="Ivanova N."/>
            <person name="Ovchinnikova G."/>
            <person name="Pagani I."/>
            <person name="Mead D."/>
            <person name="Brumm P."/>
            <person name="Woyke T."/>
        </authorList>
    </citation>
    <scope>NUCLEOTIDE SEQUENCE [LARGE SCALE GENOMIC DNA]</scope>
    <source>
        <strain evidence="2">ATCC 13127 / NRRL B-14078</strain>
    </source>
</reference>
<dbReference type="Proteomes" id="UP000000485">
    <property type="component" value="Chromosome"/>
</dbReference>
<dbReference type="EMBL" id="CP002665">
    <property type="protein sequence ID" value="AEI12856.1"/>
    <property type="molecule type" value="Genomic_DNA"/>
</dbReference>
<dbReference type="HOGENOM" id="CLU_540615_0_0_11"/>
<evidence type="ECO:0000313" key="2">
    <source>
        <dbReference type="Proteomes" id="UP000000485"/>
    </source>
</evidence>
<dbReference type="STRING" id="593907.Celgi_2356"/>
<gene>
    <name evidence="1" type="ordered locus">Celgi_2356</name>
</gene>
<organism evidence="1 2">
    <name type="scientific">Cellulomonas gilvus (strain ATCC 13127 / NRRL B-14078)</name>
    <name type="common">Cellvibrio gilvus</name>
    <dbReference type="NCBI Taxonomy" id="593907"/>
    <lineage>
        <taxon>Bacteria</taxon>
        <taxon>Bacillati</taxon>
        <taxon>Actinomycetota</taxon>
        <taxon>Actinomycetes</taxon>
        <taxon>Micrococcales</taxon>
        <taxon>Cellulomonadaceae</taxon>
        <taxon>Cellulomonas</taxon>
    </lineage>
</organism>
<sequence length="530" mass="56514">MRGLVDSSSITAVVHGTLRHVTSTDDARALARAVVEAAANGSEQEAAELLLDGLDGRAWLALDQAARAFDWRTGRAPVSGPVPSLGIARTGAELLTLIAASLHVDGRIRQRAVEALASVDAPLAASALTVRALDHVAQVRGPALEATFARLDLAHAEPILEILIAGRERDSARRMLASAIESLGRRYSVAEIAARLTVSPRRGVRRWAFTFVHREDGMTADDLAEAARSNGDQWVRASCAEWLSHTNPERLGALLDATSVEARLIAIARVPDALLTAAALDGLLVDRAARVREIARTRARRRGVDVASHYRRLAAGEPTPRELVACLDGLAWSGDVQDITFAVGALSHGAVQVRAAAISAVVARADSATAVQAIGPCLVDPSARISSVAARALARAGAAPEVAANAWASDLVSSRRVAWRLTRVSGGWNRVEADLRASCDRDASLAGLGRAGVRNWLETAAATTWEPLSDVQRERMAALLPLSGLDERRSALLAFHAGIARTGSTPDRHPADSSPDSLRRPRWWQRLTRR</sequence>
<dbReference type="KEGG" id="cga:Celgi_2356"/>
<dbReference type="eggNOG" id="COG1413">
    <property type="taxonomic scope" value="Bacteria"/>
</dbReference>
<evidence type="ECO:0000313" key="1">
    <source>
        <dbReference type="EMBL" id="AEI12856.1"/>
    </source>
</evidence>
<protein>
    <submittedName>
        <fullName evidence="1">Uncharacterized protein</fullName>
    </submittedName>
</protein>
<name>F8A1H2_CELGA</name>
<proteinExistence type="predicted"/>